<evidence type="ECO:0000313" key="3">
    <source>
        <dbReference type="Proteomes" id="UP000549695"/>
    </source>
</evidence>
<dbReference type="CDD" id="cd12797">
    <property type="entry name" value="M23_peptidase"/>
    <property type="match status" value="1"/>
</dbReference>
<dbReference type="EMBL" id="JACCCZ010000001">
    <property type="protein sequence ID" value="NYG04696.1"/>
    <property type="molecule type" value="Genomic_DNA"/>
</dbReference>
<dbReference type="Pfam" id="PF01551">
    <property type="entry name" value="Peptidase_M23"/>
    <property type="match status" value="1"/>
</dbReference>
<proteinExistence type="predicted"/>
<reference evidence="2 3" key="1">
    <citation type="submission" date="2020-07" db="EMBL/GenBank/DDBJ databases">
        <title>Sequencing the genomes of 1000 actinobacteria strains.</title>
        <authorList>
            <person name="Klenk H.-P."/>
        </authorList>
    </citation>
    <scope>NUCLEOTIDE SEQUENCE [LARGE SCALE GENOMIC DNA]</scope>
    <source>
        <strain evidence="2 3">DSM 44749</strain>
    </source>
</reference>
<comment type="caution">
    <text evidence="2">The sequence shown here is derived from an EMBL/GenBank/DDBJ whole genome shotgun (WGS) entry which is preliminary data.</text>
</comment>
<dbReference type="Proteomes" id="UP000549695">
    <property type="component" value="Unassembled WGS sequence"/>
</dbReference>
<feature type="domain" description="M23ase beta-sheet core" evidence="1">
    <location>
        <begin position="220"/>
        <end position="315"/>
    </location>
</feature>
<dbReference type="Gene3D" id="2.70.70.10">
    <property type="entry name" value="Glucose Permease (Domain IIA)"/>
    <property type="match status" value="1"/>
</dbReference>
<dbReference type="PANTHER" id="PTHR21666">
    <property type="entry name" value="PEPTIDASE-RELATED"/>
    <property type="match status" value="1"/>
</dbReference>
<dbReference type="GeneID" id="98055426"/>
<organism evidence="2 3">
    <name type="scientific">Pseudonocardia alni</name>
    <name type="common">Amycolata alni</name>
    <dbReference type="NCBI Taxonomy" id="33907"/>
    <lineage>
        <taxon>Bacteria</taxon>
        <taxon>Bacillati</taxon>
        <taxon>Actinomycetota</taxon>
        <taxon>Actinomycetes</taxon>
        <taxon>Pseudonocardiales</taxon>
        <taxon>Pseudonocardiaceae</taxon>
        <taxon>Pseudonocardia</taxon>
    </lineage>
</organism>
<keyword evidence="3" id="KW-1185">Reference proteome</keyword>
<evidence type="ECO:0000313" key="2">
    <source>
        <dbReference type="EMBL" id="NYG04696.1"/>
    </source>
</evidence>
<accession>A0A852WGH4</accession>
<dbReference type="InterPro" id="IPR050570">
    <property type="entry name" value="Cell_wall_metabolism_enzyme"/>
</dbReference>
<dbReference type="InterPro" id="IPR016047">
    <property type="entry name" value="M23ase_b-sheet_dom"/>
</dbReference>
<protein>
    <submittedName>
        <fullName evidence="2">Murein DD-endopeptidase MepM/ murein hydrolase activator NlpD</fullName>
    </submittedName>
</protein>
<dbReference type="RefSeq" id="WP_312888931.1">
    <property type="nucleotide sequence ID" value="NZ_BAAAJZ010000007.1"/>
</dbReference>
<evidence type="ECO:0000259" key="1">
    <source>
        <dbReference type="Pfam" id="PF01551"/>
    </source>
</evidence>
<gene>
    <name evidence="2" type="ORF">HDA37_004981</name>
</gene>
<keyword evidence="2" id="KW-0378">Hydrolase</keyword>
<dbReference type="SUPFAM" id="SSF51261">
    <property type="entry name" value="Duplicated hybrid motif"/>
    <property type="match status" value="1"/>
</dbReference>
<dbReference type="AlphaFoldDB" id="A0A852WGH4"/>
<dbReference type="InterPro" id="IPR011055">
    <property type="entry name" value="Dup_hybrid_motif"/>
</dbReference>
<dbReference type="PANTHER" id="PTHR21666:SF270">
    <property type="entry name" value="MUREIN HYDROLASE ACTIVATOR ENVC"/>
    <property type="match status" value="1"/>
</dbReference>
<sequence length="327" mass="32370">MARHRSPRSRQASLALLAPQFAVAGIGVPVGSFSAGPHVRHARDARAEDGSRWAASIRITAAVVAVGGIAATAHAGVGSGDLSATVTSWFDTAGSSSVSNQDAALPAAVPAPRAAAGAAASPIADPATIASLAAPAAAPSAAARTVAVADTGRARAASAVQAATASVDQVRKAAEERARAAEAARAAGATGALQSASAGGAVSIVTGRVTSGFGSRWGTKHMGLDIAAPIGTPIHVPIAGTVISSGPASGFGMWVRVRHADGTVTVYGHINRSLVSVGQKVAAGQQIAEVGNRGQSTGPHLHIEVVDPGGTKINPKPWLDANGFRYT</sequence>
<name>A0A852WGH4_PSEA5</name>
<dbReference type="GO" id="GO:0004222">
    <property type="term" value="F:metalloendopeptidase activity"/>
    <property type="evidence" value="ECO:0007669"/>
    <property type="project" value="TreeGrafter"/>
</dbReference>